<dbReference type="InterPro" id="IPR036890">
    <property type="entry name" value="HATPase_C_sf"/>
</dbReference>
<evidence type="ECO:0000256" key="8">
    <source>
        <dbReference type="ARBA" id="ARBA00022741"/>
    </source>
</evidence>
<dbReference type="InterPro" id="IPR005467">
    <property type="entry name" value="His_kinase_dom"/>
</dbReference>
<evidence type="ECO:0000256" key="6">
    <source>
        <dbReference type="ARBA" id="ARBA00022679"/>
    </source>
</evidence>
<evidence type="ECO:0000256" key="12">
    <source>
        <dbReference type="ARBA" id="ARBA00023012"/>
    </source>
</evidence>
<keyword evidence="12" id="KW-0902">Two-component regulatory system</keyword>
<evidence type="ECO:0000256" key="1">
    <source>
        <dbReference type="ARBA" id="ARBA00000085"/>
    </source>
</evidence>
<evidence type="ECO:0000256" key="13">
    <source>
        <dbReference type="ARBA" id="ARBA00023136"/>
    </source>
</evidence>
<comment type="subcellular location">
    <subcellularLocation>
        <location evidence="2">Cell membrane</location>
        <topology evidence="2">Multi-pass membrane protein</topology>
    </subcellularLocation>
</comment>
<dbReference type="GO" id="GO:0005886">
    <property type="term" value="C:plasma membrane"/>
    <property type="evidence" value="ECO:0007669"/>
    <property type="project" value="UniProtKB-SubCell"/>
</dbReference>
<feature type="domain" description="HAMP" evidence="16">
    <location>
        <begin position="324"/>
        <end position="376"/>
    </location>
</feature>
<sequence>MVIMAINKRSAGGRGERTVKEKLLKLVMDRKFFTKIFVSITIVAFIGVFSIAFVYQQYFRRVLTDNEIYRVQRSIDQAGLNLDNQMYRIVSNVHYFFEYSGNENRFMKLRTDGSAEAGEDKSWAENTLGAYRMQYSSELESAFFLLRDRRDGGNETLFHDPELDPVPDMDYREMSWYRDFIAGSVNFWSEPTQELLFYQDRSMTTIYLTMARYDAEGRDGILVIRLNGKMFNDAFRLLVTRDLNIELLNASGQSVYSSFAPSEAYDSEDDIRMDSTLSQSGFRIQAHIRKSYIEQTVSKIKILQPFVLVLVVLMTLAISAILSLSLVRPIKKLLRLMKQAELGDLDVRFNGKFTDEVGVLGNGFNRMLATMTDSMEKAHRAEMDKLSAEVKQKDATMHAMQNQINPHFLYNTLEVINCQAIIHEVPSVSRMSKALADFFRYSVDNPMAEVELRVEAAHVATYLDIQHERYPDIEIDMDGLNTFGDYPIPKLTLQPVVENAFKYAFQGSRDYYLRIYAEDAGPDSYALFVEDNGEGMDEERLEAINRRFESVTGDSGVGIGLANVHDRLRLKYGADYGLTMQESMSGGILVRILLPKRRGNA</sequence>
<evidence type="ECO:0000256" key="11">
    <source>
        <dbReference type="ARBA" id="ARBA00022989"/>
    </source>
</evidence>
<dbReference type="SMART" id="SM00387">
    <property type="entry name" value="HATPase_c"/>
    <property type="match status" value="1"/>
</dbReference>
<evidence type="ECO:0000259" key="16">
    <source>
        <dbReference type="PROSITE" id="PS50885"/>
    </source>
</evidence>
<dbReference type="OrthoDB" id="9776552at2"/>
<keyword evidence="7 14" id="KW-0812">Transmembrane</keyword>
<dbReference type="Gene3D" id="3.30.565.10">
    <property type="entry name" value="Histidine kinase-like ATPase, C-terminal domain"/>
    <property type="match status" value="1"/>
</dbReference>
<keyword evidence="5" id="KW-0597">Phosphoprotein</keyword>
<evidence type="ECO:0000313" key="18">
    <source>
        <dbReference type="Proteomes" id="UP000310636"/>
    </source>
</evidence>
<evidence type="ECO:0000256" key="4">
    <source>
        <dbReference type="ARBA" id="ARBA00022475"/>
    </source>
</evidence>
<keyword evidence="6" id="KW-0808">Transferase</keyword>
<dbReference type="InterPro" id="IPR050640">
    <property type="entry name" value="Bact_2-comp_sensor_kinase"/>
</dbReference>
<evidence type="ECO:0000313" key="17">
    <source>
        <dbReference type="EMBL" id="THF83676.1"/>
    </source>
</evidence>
<feature type="transmembrane region" description="Helical" evidence="14">
    <location>
        <begin position="32"/>
        <end position="55"/>
    </location>
</feature>
<evidence type="ECO:0000256" key="14">
    <source>
        <dbReference type="SAM" id="Phobius"/>
    </source>
</evidence>
<comment type="caution">
    <text evidence="17">The sequence shown here is derived from an EMBL/GenBank/DDBJ whole genome shotgun (WGS) entry which is preliminary data.</text>
</comment>
<dbReference type="CDD" id="cd06225">
    <property type="entry name" value="HAMP"/>
    <property type="match status" value="1"/>
</dbReference>
<protein>
    <recommendedName>
        <fullName evidence="3">histidine kinase</fullName>
        <ecNumber evidence="3">2.7.13.3</ecNumber>
    </recommendedName>
</protein>
<keyword evidence="11 14" id="KW-1133">Transmembrane helix</keyword>
<evidence type="ECO:0000256" key="2">
    <source>
        <dbReference type="ARBA" id="ARBA00004651"/>
    </source>
</evidence>
<keyword evidence="8" id="KW-0547">Nucleotide-binding</keyword>
<keyword evidence="10" id="KW-0067">ATP-binding</keyword>
<comment type="catalytic activity">
    <reaction evidence="1">
        <text>ATP + protein L-histidine = ADP + protein N-phospho-L-histidine.</text>
        <dbReference type="EC" id="2.7.13.3"/>
    </reaction>
</comment>
<evidence type="ECO:0000256" key="3">
    <source>
        <dbReference type="ARBA" id="ARBA00012438"/>
    </source>
</evidence>
<keyword evidence="9" id="KW-0418">Kinase</keyword>
<evidence type="ECO:0000256" key="5">
    <source>
        <dbReference type="ARBA" id="ARBA00022553"/>
    </source>
</evidence>
<dbReference type="InterPro" id="IPR003660">
    <property type="entry name" value="HAMP_dom"/>
</dbReference>
<dbReference type="InterPro" id="IPR003594">
    <property type="entry name" value="HATPase_dom"/>
</dbReference>
<evidence type="ECO:0000256" key="10">
    <source>
        <dbReference type="ARBA" id="ARBA00022840"/>
    </source>
</evidence>
<dbReference type="InterPro" id="IPR010559">
    <property type="entry name" value="Sig_transdc_His_kin_internal"/>
</dbReference>
<dbReference type="SUPFAM" id="SSF55874">
    <property type="entry name" value="ATPase domain of HSP90 chaperone/DNA topoisomerase II/histidine kinase"/>
    <property type="match status" value="1"/>
</dbReference>
<dbReference type="AlphaFoldDB" id="A0A4S4C6X4"/>
<evidence type="ECO:0000256" key="9">
    <source>
        <dbReference type="ARBA" id="ARBA00022777"/>
    </source>
</evidence>
<name>A0A4S4C6X4_9BACL</name>
<gene>
    <name evidence="17" type="ORF">E6C55_03005</name>
</gene>
<feature type="domain" description="Histidine kinase" evidence="15">
    <location>
        <begin position="493"/>
        <end position="598"/>
    </location>
</feature>
<dbReference type="GO" id="GO:0000155">
    <property type="term" value="F:phosphorelay sensor kinase activity"/>
    <property type="evidence" value="ECO:0007669"/>
    <property type="project" value="InterPro"/>
</dbReference>
<dbReference type="PROSITE" id="PS50109">
    <property type="entry name" value="HIS_KIN"/>
    <property type="match status" value="1"/>
</dbReference>
<dbReference type="Pfam" id="PF06580">
    <property type="entry name" value="His_kinase"/>
    <property type="match status" value="1"/>
</dbReference>
<evidence type="ECO:0000259" key="15">
    <source>
        <dbReference type="PROSITE" id="PS50109"/>
    </source>
</evidence>
<dbReference type="Pfam" id="PF02518">
    <property type="entry name" value="HATPase_c"/>
    <property type="match status" value="1"/>
</dbReference>
<dbReference type="SMART" id="SM00304">
    <property type="entry name" value="HAMP"/>
    <property type="match status" value="1"/>
</dbReference>
<dbReference type="Gene3D" id="6.10.340.10">
    <property type="match status" value="1"/>
</dbReference>
<proteinExistence type="predicted"/>
<dbReference type="PANTHER" id="PTHR34220">
    <property type="entry name" value="SENSOR HISTIDINE KINASE YPDA"/>
    <property type="match status" value="1"/>
</dbReference>
<keyword evidence="13 14" id="KW-0472">Membrane</keyword>
<feature type="transmembrane region" description="Helical" evidence="14">
    <location>
        <begin position="306"/>
        <end position="327"/>
    </location>
</feature>
<keyword evidence="4" id="KW-1003">Cell membrane</keyword>
<dbReference type="GO" id="GO:0005524">
    <property type="term" value="F:ATP binding"/>
    <property type="evidence" value="ECO:0007669"/>
    <property type="project" value="UniProtKB-KW"/>
</dbReference>
<dbReference type="Proteomes" id="UP000310636">
    <property type="component" value="Unassembled WGS sequence"/>
</dbReference>
<dbReference type="EMBL" id="SSOB01000003">
    <property type="protein sequence ID" value="THF83676.1"/>
    <property type="molecule type" value="Genomic_DNA"/>
</dbReference>
<dbReference type="Pfam" id="PF00672">
    <property type="entry name" value="HAMP"/>
    <property type="match status" value="1"/>
</dbReference>
<organism evidence="17 18">
    <name type="scientific">Cohnella fermenti</name>
    <dbReference type="NCBI Taxonomy" id="2565925"/>
    <lineage>
        <taxon>Bacteria</taxon>
        <taxon>Bacillati</taxon>
        <taxon>Bacillota</taxon>
        <taxon>Bacilli</taxon>
        <taxon>Bacillales</taxon>
        <taxon>Paenibacillaceae</taxon>
        <taxon>Cohnella</taxon>
    </lineage>
</organism>
<accession>A0A4S4C6X4</accession>
<keyword evidence="18" id="KW-1185">Reference proteome</keyword>
<dbReference type="EC" id="2.7.13.3" evidence="3"/>
<evidence type="ECO:0000256" key="7">
    <source>
        <dbReference type="ARBA" id="ARBA00022692"/>
    </source>
</evidence>
<dbReference type="PROSITE" id="PS50885">
    <property type="entry name" value="HAMP"/>
    <property type="match status" value="1"/>
</dbReference>
<dbReference type="PANTHER" id="PTHR34220:SF11">
    <property type="entry name" value="SENSOR PROTEIN KINASE HPTS"/>
    <property type="match status" value="1"/>
</dbReference>
<dbReference type="SUPFAM" id="SSF158472">
    <property type="entry name" value="HAMP domain-like"/>
    <property type="match status" value="1"/>
</dbReference>
<reference evidence="17 18" key="1">
    <citation type="submission" date="2019-04" db="EMBL/GenBank/DDBJ databases">
        <title>Cohnella sp. nov. isolated from preserved vegetables.</title>
        <authorList>
            <person name="Lin S.-Y."/>
            <person name="Hung M.-H."/>
            <person name="Young C.-C."/>
        </authorList>
    </citation>
    <scope>NUCLEOTIDE SEQUENCE [LARGE SCALE GENOMIC DNA]</scope>
    <source>
        <strain evidence="17 18">CC-MHH1044</strain>
    </source>
</reference>